<comment type="activity regulation">
    <text evidence="12">Na(+) is not transported, but it plays an essential structural role and its presence is essential for fluoride channel function.</text>
</comment>
<reference evidence="13 14" key="1">
    <citation type="journal article" date="2019" name="ISME J.">
        <title>Candidatus Macondimonas diazotrophica, a novel gammaproteobacterial genus dominating crude-oil-contaminated coastal sediments.</title>
        <authorList>
            <person name="Karthikeyan S."/>
            <person name="Konstantinidis K."/>
        </authorList>
    </citation>
    <scope>NUCLEOTIDE SEQUENCE [LARGE SCALE GENOMIC DNA]</scope>
    <source>
        <strain evidence="13 14">KTK01</strain>
    </source>
</reference>
<evidence type="ECO:0000256" key="9">
    <source>
        <dbReference type="ARBA" id="ARBA00023303"/>
    </source>
</evidence>
<comment type="caution">
    <text evidence="13">The sequence shown here is derived from an EMBL/GenBank/DDBJ whole genome shotgun (WGS) entry which is preliminary data.</text>
</comment>
<evidence type="ECO:0000256" key="8">
    <source>
        <dbReference type="ARBA" id="ARBA00023136"/>
    </source>
</evidence>
<evidence type="ECO:0000256" key="6">
    <source>
        <dbReference type="ARBA" id="ARBA00023053"/>
    </source>
</evidence>
<evidence type="ECO:0000256" key="12">
    <source>
        <dbReference type="HAMAP-Rule" id="MF_00454"/>
    </source>
</evidence>
<dbReference type="EMBL" id="SRIO01000003">
    <property type="protein sequence ID" value="TFZ83479.1"/>
    <property type="molecule type" value="Genomic_DNA"/>
</dbReference>
<keyword evidence="5 12" id="KW-1133">Transmembrane helix</keyword>
<gene>
    <name evidence="12 13" type="primary">crcB</name>
    <name evidence="12" type="synonym">fluC</name>
    <name evidence="13" type="ORF">E4680_02910</name>
</gene>
<sequence length="128" mass="13040">MNAWLIAVAVGVGGGAGAMCRYGLVMLASRLIGGFPFGTLAVNVLGAFGIGVGFLYCQRRPESAVAVRAFAMTGFLGGFTTFSAFSLETLQLWSQGAHGKALANILGNVTLSLAGVALGMVAARRLLG</sequence>
<keyword evidence="4 12" id="KW-0812">Transmembrane</keyword>
<feature type="transmembrane region" description="Helical" evidence="12">
    <location>
        <begin position="105"/>
        <end position="123"/>
    </location>
</feature>
<feature type="binding site" evidence="12">
    <location>
        <position position="80"/>
    </location>
    <ligand>
        <name>Na(+)</name>
        <dbReference type="ChEBI" id="CHEBI:29101"/>
        <note>structural</note>
    </ligand>
</feature>
<dbReference type="GO" id="GO:0046872">
    <property type="term" value="F:metal ion binding"/>
    <property type="evidence" value="ECO:0007669"/>
    <property type="project" value="UniProtKB-KW"/>
</dbReference>
<evidence type="ECO:0000313" key="13">
    <source>
        <dbReference type="EMBL" id="TFZ83479.1"/>
    </source>
</evidence>
<dbReference type="GO" id="GO:0005886">
    <property type="term" value="C:plasma membrane"/>
    <property type="evidence" value="ECO:0007669"/>
    <property type="project" value="UniProtKB-SubCell"/>
</dbReference>
<dbReference type="HAMAP" id="MF_00454">
    <property type="entry name" value="FluC"/>
    <property type="match status" value="1"/>
</dbReference>
<keyword evidence="12" id="KW-0479">Metal-binding</keyword>
<feature type="transmembrane region" description="Helical" evidence="12">
    <location>
        <begin position="34"/>
        <end position="57"/>
    </location>
</feature>
<accession>A0A4Z0FBV1</accession>
<evidence type="ECO:0000256" key="1">
    <source>
        <dbReference type="ARBA" id="ARBA00004651"/>
    </source>
</evidence>
<organism evidence="13 14">
    <name type="scientific">Candidatus Macondimonas diazotrophica</name>
    <dbReference type="NCBI Taxonomy" id="2305248"/>
    <lineage>
        <taxon>Bacteria</taxon>
        <taxon>Pseudomonadati</taxon>
        <taxon>Pseudomonadota</taxon>
        <taxon>Gammaproteobacteria</taxon>
        <taxon>Chromatiales</taxon>
        <taxon>Ectothiorhodospiraceae</taxon>
        <taxon>Candidatus Macondimonas</taxon>
    </lineage>
</organism>
<dbReference type="Pfam" id="PF02537">
    <property type="entry name" value="CRCB"/>
    <property type="match status" value="1"/>
</dbReference>
<dbReference type="InterPro" id="IPR003691">
    <property type="entry name" value="FluC"/>
</dbReference>
<keyword evidence="9 12" id="KW-0407">Ion channel</keyword>
<name>A0A4Z0FBV1_9GAMM</name>
<dbReference type="AlphaFoldDB" id="A0A4Z0FBV1"/>
<dbReference type="GO" id="GO:0062054">
    <property type="term" value="F:fluoride channel activity"/>
    <property type="evidence" value="ECO:0007669"/>
    <property type="project" value="UniProtKB-UniRule"/>
</dbReference>
<dbReference type="NCBIfam" id="TIGR00494">
    <property type="entry name" value="crcB"/>
    <property type="match status" value="1"/>
</dbReference>
<comment type="catalytic activity">
    <reaction evidence="11">
        <text>fluoride(in) = fluoride(out)</text>
        <dbReference type="Rhea" id="RHEA:76159"/>
        <dbReference type="ChEBI" id="CHEBI:17051"/>
    </reaction>
    <physiologicalReaction direction="left-to-right" evidence="11">
        <dbReference type="Rhea" id="RHEA:76160"/>
    </physiologicalReaction>
</comment>
<evidence type="ECO:0000256" key="7">
    <source>
        <dbReference type="ARBA" id="ARBA00023065"/>
    </source>
</evidence>
<evidence type="ECO:0000256" key="10">
    <source>
        <dbReference type="ARBA" id="ARBA00035120"/>
    </source>
</evidence>
<dbReference type="PANTHER" id="PTHR28259">
    <property type="entry name" value="FLUORIDE EXPORT PROTEIN 1-RELATED"/>
    <property type="match status" value="1"/>
</dbReference>
<dbReference type="Proteomes" id="UP000297890">
    <property type="component" value="Unassembled WGS sequence"/>
</dbReference>
<keyword evidence="8 12" id="KW-0472">Membrane</keyword>
<keyword evidence="7 12" id="KW-0406">Ion transport</keyword>
<comment type="similarity">
    <text evidence="10 12">Belongs to the fluoride channel Fluc/FEX (TC 1.A.43) family.</text>
</comment>
<evidence type="ECO:0000256" key="11">
    <source>
        <dbReference type="ARBA" id="ARBA00035585"/>
    </source>
</evidence>
<protein>
    <recommendedName>
        <fullName evidence="12">Fluoride-specific ion channel FluC</fullName>
    </recommendedName>
</protein>
<keyword evidence="6 12" id="KW-0915">Sodium</keyword>
<comment type="function">
    <text evidence="12">Fluoride-specific ion channel. Important for reducing fluoride concentration in the cell, thus reducing its toxicity.</text>
</comment>
<evidence type="ECO:0000256" key="5">
    <source>
        <dbReference type="ARBA" id="ARBA00022989"/>
    </source>
</evidence>
<evidence type="ECO:0000313" key="14">
    <source>
        <dbReference type="Proteomes" id="UP000297890"/>
    </source>
</evidence>
<evidence type="ECO:0000256" key="3">
    <source>
        <dbReference type="ARBA" id="ARBA00022519"/>
    </source>
</evidence>
<keyword evidence="14" id="KW-1185">Reference proteome</keyword>
<keyword evidence="2 12" id="KW-1003">Cell membrane</keyword>
<evidence type="ECO:0000256" key="2">
    <source>
        <dbReference type="ARBA" id="ARBA00022475"/>
    </source>
</evidence>
<dbReference type="PANTHER" id="PTHR28259:SF1">
    <property type="entry name" value="FLUORIDE EXPORT PROTEIN 1-RELATED"/>
    <property type="match status" value="1"/>
</dbReference>
<feature type="transmembrane region" description="Helical" evidence="12">
    <location>
        <begin position="64"/>
        <end position="85"/>
    </location>
</feature>
<dbReference type="OrthoDB" id="9806299at2"/>
<keyword evidence="3" id="KW-0997">Cell inner membrane</keyword>
<dbReference type="RefSeq" id="WP_135280896.1">
    <property type="nucleotide sequence ID" value="NZ_SRIO01000003.1"/>
</dbReference>
<feature type="binding site" evidence="12">
    <location>
        <position position="77"/>
    </location>
    <ligand>
        <name>Na(+)</name>
        <dbReference type="ChEBI" id="CHEBI:29101"/>
        <note>structural</note>
    </ligand>
</feature>
<proteinExistence type="inferred from homology"/>
<comment type="subcellular location">
    <subcellularLocation>
        <location evidence="1 12">Cell membrane</location>
        <topology evidence="1 12">Multi-pass membrane protein</topology>
    </subcellularLocation>
</comment>
<dbReference type="GO" id="GO:0140114">
    <property type="term" value="P:cellular detoxification of fluoride"/>
    <property type="evidence" value="ECO:0007669"/>
    <property type="project" value="UniProtKB-UniRule"/>
</dbReference>
<keyword evidence="12" id="KW-0813">Transport</keyword>
<evidence type="ECO:0000256" key="4">
    <source>
        <dbReference type="ARBA" id="ARBA00022692"/>
    </source>
</evidence>